<dbReference type="Gene3D" id="2.60.120.10">
    <property type="entry name" value="Jelly Rolls"/>
    <property type="match status" value="2"/>
</dbReference>
<gene>
    <name evidence="6" type="ORF">NYP16_12285</name>
</gene>
<comment type="cofactor">
    <cofactor evidence="2">
        <name>Fe cation</name>
        <dbReference type="ChEBI" id="CHEBI:24875"/>
    </cofactor>
    <text evidence="2">Binds 1 Fe cation per subunit.</text>
</comment>
<evidence type="ECO:0000313" key="7">
    <source>
        <dbReference type="Proteomes" id="UP001141619"/>
    </source>
</evidence>
<dbReference type="GO" id="GO:0046872">
    <property type="term" value="F:metal ion binding"/>
    <property type="evidence" value="ECO:0007669"/>
    <property type="project" value="UniProtKB-KW"/>
</dbReference>
<feature type="binding site" evidence="2">
    <location>
        <position position="104"/>
    </location>
    <ligand>
        <name>Fe cation</name>
        <dbReference type="ChEBI" id="CHEBI:24875"/>
    </ligand>
</feature>
<dbReference type="Pfam" id="PF02678">
    <property type="entry name" value="Pirin"/>
    <property type="match status" value="1"/>
</dbReference>
<dbReference type="PIRSF" id="PIRSF006232">
    <property type="entry name" value="Pirin"/>
    <property type="match status" value="1"/>
</dbReference>
<dbReference type="RefSeq" id="WP_274944436.1">
    <property type="nucleotide sequence ID" value="NZ_JANWOI010000004.1"/>
</dbReference>
<dbReference type="InterPro" id="IPR011051">
    <property type="entry name" value="RmlC_Cupin_sf"/>
</dbReference>
<dbReference type="Proteomes" id="UP001141619">
    <property type="component" value="Unassembled WGS sequence"/>
</dbReference>
<feature type="domain" description="Pirin N-terminal" evidence="4">
    <location>
        <begin position="19"/>
        <end position="124"/>
    </location>
</feature>
<evidence type="ECO:0000256" key="2">
    <source>
        <dbReference type="PIRSR" id="PIRSR006232-1"/>
    </source>
</evidence>
<keyword evidence="2" id="KW-0408">Iron</keyword>
<evidence type="ECO:0000313" key="6">
    <source>
        <dbReference type="EMBL" id="MDA5194731.1"/>
    </source>
</evidence>
<organism evidence="6 7">
    <name type="scientific">Govanella unica</name>
    <dbReference type="NCBI Taxonomy" id="2975056"/>
    <lineage>
        <taxon>Bacteria</taxon>
        <taxon>Pseudomonadati</taxon>
        <taxon>Pseudomonadota</taxon>
        <taxon>Alphaproteobacteria</taxon>
        <taxon>Emcibacterales</taxon>
        <taxon>Govanellaceae</taxon>
        <taxon>Govanella</taxon>
    </lineage>
</organism>
<reference evidence="6" key="2">
    <citation type="journal article" date="2023" name="Syst. Appl. Microbiol.">
        <title>Govania unica gen. nov., sp. nov., a rare biosphere bacterium that represents a novel family in the class Alphaproteobacteria.</title>
        <authorList>
            <person name="Vandamme P."/>
            <person name="Peeters C."/>
            <person name="Hettiarachchi A."/>
            <person name="Cnockaert M."/>
            <person name="Carlier A."/>
        </authorList>
    </citation>
    <scope>NUCLEOTIDE SEQUENCE</scope>
    <source>
        <strain evidence="6">LMG 31809</strain>
    </source>
</reference>
<sequence length="290" mass="31955">MVPAIETIIVGRARDLGGFSVQRVLPSVKRRMVGPFVFLDQMGPVDFSPGQGIDVRPHPHIGLETVTYMFEGEILHRDSLGSVQPITPGAVNWMTAGKGIAHSERSSTENRCHKQRLFGLQLWVALPVTRETMDPSFTHYAADQFPELTGDGLHTRVLAGTLYGKTSPVVTQSELFYGDIRMIEGARLQVESGYEERAAYLVSGAVEIGGDRFTPGQLLVFKPGAEIVITALEAVRLVLLGGAAMDGPRHIWWNFVSSRQDLIEAAKEDWKQGRFDRVIGDTEFIPLPEG</sequence>
<comment type="caution">
    <text evidence="6">The sequence shown here is derived from an EMBL/GenBank/DDBJ whole genome shotgun (WGS) entry which is preliminary data.</text>
</comment>
<evidence type="ECO:0000256" key="1">
    <source>
        <dbReference type="ARBA" id="ARBA00008416"/>
    </source>
</evidence>
<dbReference type="PANTHER" id="PTHR13903">
    <property type="entry name" value="PIRIN-RELATED"/>
    <property type="match status" value="1"/>
</dbReference>
<dbReference type="PANTHER" id="PTHR13903:SF8">
    <property type="entry name" value="PIRIN"/>
    <property type="match status" value="1"/>
</dbReference>
<dbReference type="EMBL" id="JANWOI010000004">
    <property type="protein sequence ID" value="MDA5194731.1"/>
    <property type="molecule type" value="Genomic_DNA"/>
</dbReference>
<protein>
    <submittedName>
        <fullName evidence="6">Pirin family protein</fullName>
    </submittedName>
</protein>
<feature type="binding site" evidence="2">
    <location>
        <position position="60"/>
    </location>
    <ligand>
        <name>Fe cation</name>
        <dbReference type="ChEBI" id="CHEBI:24875"/>
    </ligand>
</feature>
<dbReference type="CDD" id="cd02909">
    <property type="entry name" value="cupin_pirin_N"/>
    <property type="match status" value="1"/>
</dbReference>
<reference evidence="6" key="1">
    <citation type="submission" date="2022-08" db="EMBL/GenBank/DDBJ databases">
        <authorList>
            <person name="Vandamme P."/>
            <person name="Hettiarachchi A."/>
            <person name="Peeters C."/>
            <person name="Cnockaert M."/>
            <person name="Carlier A."/>
        </authorList>
    </citation>
    <scope>NUCLEOTIDE SEQUENCE</scope>
    <source>
        <strain evidence="6">LMG 31809</strain>
    </source>
</reference>
<feature type="binding site" evidence="2">
    <location>
        <position position="58"/>
    </location>
    <ligand>
        <name>Fe cation</name>
        <dbReference type="ChEBI" id="CHEBI:24875"/>
    </ligand>
</feature>
<proteinExistence type="inferred from homology"/>
<comment type="similarity">
    <text evidence="1 3">Belongs to the pirin family.</text>
</comment>
<evidence type="ECO:0000259" key="5">
    <source>
        <dbReference type="Pfam" id="PF05726"/>
    </source>
</evidence>
<keyword evidence="7" id="KW-1185">Reference proteome</keyword>
<feature type="binding site" evidence="2">
    <location>
        <position position="102"/>
    </location>
    <ligand>
        <name>Fe cation</name>
        <dbReference type="ChEBI" id="CHEBI:24875"/>
    </ligand>
</feature>
<dbReference type="InterPro" id="IPR014710">
    <property type="entry name" value="RmlC-like_jellyroll"/>
</dbReference>
<accession>A0A9X3Z831</accession>
<dbReference type="SUPFAM" id="SSF51182">
    <property type="entry name" value="RmlC-like cupins"/>
    <property type="match status" value="1"/>
</dbReference>
<name>A0A9X3Z831_9PROT</name>
<evidence type="ECO:0000256" key="3">
    <source>
        <dbReference type="RuleBase" id="RU003457"/>
    </source>
</evidence>
<evidence type="ECO:0000259" key="4">
    <source>
        <dbReference type="Pfam" id="PF02678"/>
    </source>
</evidence>
<dbReference type="CDD" id="cd02247">
    <property type="entry name" value="cupin_pirin_C"/>
    <property type="match status" value="1"/>
</dbReference>
<dbReference type="InterPro" id="IPR003829">
    <property type="entry name" value="Pirin_N_dom"/>
</dbReference>
<keyword evidence="2" id="KW-0479">Metal-binding</keyword>
<dbReference type="InterPro" id="IPR012093">
    <property type="entry name" value="Pirin"/>
</dbReference>
<feature type="domain" description="Pirin C-terminal" evidence="5">
    <location>
        <begin position="178"/>
        <end position="276"/>
    </location>
</feature>
<dbReference type="AlphaFoldDB" id="A0A9X3Z831"/>
<dbReference type="Pfam" id="PF05726">
    <property type="entry name" value="Pirin_C"/>
    <property type="match status" value="1"/>
</dbReference>
<dbReference type="InterPro" id="IPR008778">
    <property type="entry name" value="Pirin_C_dom"/>
</dbReference>